<evidence type="ECO:0000256" key="5">
    <source>
        <dbReference type="ARBA" id="ARBA00023239"/>
    </source>
</evidence>
<dbReference type="Proteomes" id="UP000507245">
    <property type="component" value="Unassembled WGS sequence"/>
</dbReference>
<evidence type="ECO:0000313" key="7">
    <source>
        <dbReference type="EMBL" id="CAB4306910.1"/>
    </source>
</evidence>
<comment type="similarity">
    <text evidence="2 6">Belongs to the group II decarboxylase family.</text>
</comment>
<keyword evidence="4 6" id="KW-0663">Pyridoxal phosphate</keyword>
<protein>
    <recommendedName>
        <fullName evidence="9">Tyrosine decarboxylase</fullName>
    </recommendedName>
</protein>
<dbReference type="GO" id="GO:0005737">
    <property type="term" value="C:cytoplasm"/>
    <property type="evidence" value="ECO:0007669"/>
    <property type="project" value="TreeGrafter"/>
</dbReference>
<evidence type="ECO:0000256" key="2">
    <source>
        <dbReference type="ARBA" id="ARBA00009533"/>
    </source>
</evidence>
<sequence>MASLVFEHRQENNSAYMTTSPLDPDEEFRRQGHMVIDFIADYYKTIAKYPVLTQVQPGYLKKRLPESAPYDPEPIETILQDVQDHIIPGLTHWQSPNHFAYFPATISTAGFLSEMLTTGFNVVGFNWIASPAATELETIVMDWLGDMLKLPNSFLFSGNGGGVLQGTTCEAIVCTMAAARDQMLSQIGRENIGKLVVYGSDQTHSTLQKASQIVGIHPKNFRAIETTKSTSFALSPEVLKSTVCSDIEAGLVPLFLCATIGTTAVTAVDPLGPLCDVAKEHGMWVHVDAAYAGSAFVLSFDLLSMALRNPSALVSSLSTNPEFLRNKATDLKQVVDYKDWQIALSRRFRAIKLWLALRSYGVNNLRNFIRSDVKLAKLFEGLVGMDKRFEVVAPRKFSLVCFRVSPSAISKANPSPSDHDELLNGGKCVVNEVNCKFLAAINGSGRVHMSHAVVGGMYVLRCGIGASLTEEKHIAMAWKVVQEHADAILATMD</sequence>
<evidence type="ECO:0008006" key="9">
    <source>
        <dbReference type="Google" id="ProtNLM"/>
    </source>
</evidence>
<dbReference type="GO" id="GO:0006520">
    <property type="term" value="P:amino acid metabolic process"/>
    <property type="evidence" value="ECO:0007669"/>
    <property type="project" value="InterPro"/>
</dbReference>
<keyword evidence="3" id="KW-0210">Decarboxylase</keyword>
<keyword evidence="8" id="KW-1185">Reference proteome</keyword>
<name>A0A6J5WZ09_PRUAR</name>
<dbReference type="FunFam" id="1.20.1340.10:FF:000001">
    <property type="entry name" value="Histidine decarboxylase"/>
    <property type="match status" value="1"/>
</dbReference>
<evidence type="ECO:0000256" key="1">
    <source>
        <dbReference type="ARBA" id="ARBA00001933"/>
    </source>
</evidence>
<dbReference type="SUPFAM" id="SSF53383">
    <property type="entry name" value="PLP-dependent transferases"/>
    <property type="match status" value="1"/>
</dbReference>
<dbReference type="InterPro" id="IPR015422">
    <property type="entry name" value="PyrdxlP-dep_Trfase_small"/>
</dbReference>
<dbReference type="Pfam" id="PF00282">
    <property type="entry name" value="Pyridoxal_deC"/>
    <property type="match status" value="2"/>
</dbReference>
<comment type="cofactor">
    <cofactor evidence="1 6">
        <name>pyridoxal 5'-phosphate</name>
        <dbReference type="ChEBI" id="CHEBI:597326"/>
    </cofactor>
</comment>
<dbReference type="AlphaFoldDB" id="A0A6J5WZ09"/>
<dbReference type="GO" id="GO:0030170">
    <property type="term" value="F:pyridoxal phosphate binding"/>
    <property type="evidence" value="ECO:0007669"/>
    <property type="project" value="InterPro"/>
</dbReference>
<dbReference type="PANTHER" id="PTHR11999:SF96">
    <property type="entry name" value="TYROSINE DECARBOXYLASE"/>
    <property type="match status" value="1"/>
</dbReference>
<dbReference type="GO" id="GO:0016831">
    <property type="term" value="F:carboxy-lyase activity"/>
    <property type="evidence" value="ECO:0007669"/>
    <property type="project" value="UniProtKB-KW"/>
</dbReference>
<dbReference type="InterPro" id="IPR015421">
    <property type="entry name" value="PyrdxlP-dep_Trfase_major"/>
</dbReference>
<dbReference type="EMBL" id="CAEKKB010000004">
    <property type="protein sequence ID" value="CAB4306910.1"/>
    <property type="molecule type" value="Genomic_DNA"/>
</dbReference>
<accession>A0A6J5WZ09</accession>
<dbReference type="GO" id="GO:0019752">
    <property type="term" value="P:carboxylic acid metabolic process"/>
    <property type="evidence" value="ECO:0007669"/>
    <property type="project" value="InterPro"/>
</dbReference>
<gene>
    <name evidence="7" type="ORF">ORAREDHAP_LOCUS25225</name>
</gene>
<dbReference type="PANTHER" id="PTHR11999">
    <property type="entry name" value="GROUP II PYRIDOXAL-5-PHOSPHATE DECARBOXYLASE"/>
    <property type="match status" value="1"/>
</dbReference>
<evidence type="ECO:0000256" key="6">
    <source>
        <dbReference type="RuleBase" id="RU000382"/>
    </source>
</evidence>
<dbReference type="InterPro" id="IPR002129">
    <property type="entry name" value="PyrdxlP-dep_de-COase"/>
</dbReference>
<dbReference type="InterPro" id="IPR015424">
    <property type="entry name" value="PyrdxlP-dep_Trfase"/>
</dbReference>
<reference evidence="8" key="1">
    <citation type="journal article" date="2020" name="Genome Biol.">
        <title>Gamete binning: chromosome-level and haplotype-resolved genome assembly enabled by high-throughput single-cell sequencing of gamete genomes.</title>
        <authorList>
            <person name="Campoy J.A."/>
            <person name="Sun H."/>
            <person name="Goel M."/>
            <person name="Jiao W.-B."/>
            <person name="Folz-Donahue K."/>
            <person name="Wang N."/>
            <person name="Rubio M."/>
            <person name="Liu C."/>
            <person name="Kukat C."/>
            <person name="Ruiz D."/>
            <person name="Huettel B."/>
            <person name="Schneeberger K."/>
        </authorList>
    </citation>
    <scope>NUCLEOTIDE SEQUENCE [LARGE SCALE GENOMIC DNA]</scope>
    <source>
        <strain evidence="8">cv. Rojo Pasion</strain>
    </source>
</reference>
<evidence type="ECO:0000256" key="4">
    <source>
        <dbReference type="ARBA" id="ARBA00022898"/>
    </source>
</evidence>
<organism evidence="7 8">
    <name type="scientific">Prunus armeniaca</name>
    <name type="common">Apricot</name>
    <name type="synonym">Armeniaca vulgaris</name>
    <dbReference type="NCBI Taxonomy" id="36596"/>
    <lineage>
        <taxon>Eukaryota</taxon>
        <taxon>Viridiplantae</taxon>
        <taxon>Streptophyta</taxon>
        <taxon>Embryophyta</taxon>
        <taxon>Tracheophyta</taxon>
        <taxon>Spermatophyta</taxon>
        <taxon>Magnoliopsida</taxon>
        <taxon>eudicotyledons</taxon>
        <taxon>Gunneridae</taxon>
        <taxon>Pentapetalae</taxon>
        <taxon>rosids</taxon>
        <taxon>fabids</taxon>
        <taxon>Rosales</taxon>
        <taxon>Rosaceae</taxon>
        <taxon>Amygdaloideae</taxon>
        <taxon>Amygdaleae</taxon>
        <taxon>Prunus</taxon>
    </lineage>
</organism>
<dbReference type="Gene3D" id="3.40.640.10">
    <property type="entry name" value="Type I PLP-dependent aspartate aminotransferase-like (Major domain)"/>
    <property type="match status" value="1"/>
</dbReference>
<evidence type="ECO:0000256" key="3">
    <source>
        <dbReference type="ARBA" id="ARBA00022793"/>
    </source>
</evidence>
<dbReference type="PRINTS" id="PR00800">
    <property type="entry name" value="YHDCRBOXLASE"/>
</dbReference>
<dbReference type="InterPro" id="IPR010977">
    <property type="entry name" value="Aromatic_deC"/>
</dbReference>
<dbReference type="Gene3D" id="1.20.1340.10">
    <property type="entry name" value="dopa decarboxylase, N-terminal domain"/>
    <property type="match status" value="1"/>
</dbReference>
<proteinExistence type="inferred from homology"/>
<dbReference type="Gene3D" id="3.90.1150.10">
    <property type="entry name" value="Aspartate Aminotransferase, domain 1"/>
    <property type="match status" value="1"/>
</dbReference>
<keyword evidence="5 6" id="KW-0456">Lyase</keyword>
<dbReference type="OrthoDB" id="639767at2759"/>
<evidence type="ECO:0000313" key="8">
    <source>
        <dbReference type="Proteomes" id="UP000507245"/>
    </source>
</evidence>